<dbReference type="CDD" id="cd00293">
    <property type="entry name" value="USP-like"/>
    <property type="match status" value="1"/>
</dbReference>
<dbReference type="SUPFAM" id="SSF52402">
    <property type="entry name" value="Adenine nucleotide alpha hydrolases-like"/>
    <property type="match status" value="2"/>
</dbReference>
<evidence type="ECO:0000313" key="4">
    <source>
        <dbReference type="EMBL" id="QGZ93301.1"/>
    </source>
</evidence>
<protein>
    <submittedName>
        <fullName evidence="4">Universal stress protein family protein</fullName>
    </submittedName>
</protein>
<sequence length="281" mass="30105">MSWKDILVIVSEAEGDEPALALGEALAKQCADCHLAAAFLTPLPDEPLAYEPTVVAGVWAELLGRARQEAESERKRVETRLAQSSKKYDLRNAEALSRDLGRVAAVHSRYADVAVMTRPFDGPGAELREEIIEGVLFHSGRPALIAPPGWSGTGIGKRVVVAWDASREATRALSEADDILEFAEAVTVLTVDAKSKMFGHGDQPGANIAAHLQRRGLPAEVRNVDSQGRAASLAIMEEATALGADLVVMGGYAHSRLRELVFGGATRELLRTATVPLLMAH</sequence>
<keyword evidence="2" id="KW-0175">Coiled coil</keyword>
<proteinExistence type="inferred from homology"/>
<dbReference type="Proteomes" id="UP000431269">
    <property type="component" value="Chromosome"/>
</dbReference>
<keyword evidence="5" id="KW-1185">Reference proteome</keyword>
<dbReference type="KEGG" id="tsv:DSM104635_00110"/>
<dbReference type="Pfam" id="PF00582">
    <property type="entry name" value="Usp"/>
    <property type="match status" value="1"/>
</dbReference>
<dbReference type="PANTHER" id="PTHR46268">
    <property type="entry name" value="STRESS RESPONSE PROTEIN NHAX"/>
    <property type="match status" value="1"/>
</dbReference>
<evidence type="ECO:0000259" key="3">
    <source>
        <dbReference type="Pfam" id="PF00582"/>
    </source>
</evidence>
<accession>A0A6I6MHZ8</accession>
<evidence type="ECO:0000313" key="5">
    <source>
        <dbReference type="Proteomes" id="UP000431269"/>
    </source>
</evidence>
<feature type="coiled-coil region" evidence="2">
    <location>
        <begin position="60"/>
        <end position="87"/>
    </location>
</feature>
<organism evidence="4 5">
    <name type="scientific">Terricaulis silvestris</name>
    <dbReference type="NCBI Taxonomy" id="2686094"/>
    <lineage>
        <taxon>Bacteria</taxon>
        <taxon>Pseudomonadati</taxon>
        <taxon>Pseudomonadota</taxon>
        <taxon>Alphaproteobacteria</taxon>
        <taxon>Caulobacterales</taxon>
        <taxon>Caulobacteraceae</taxon>
        <taxon>Terricaulis</taxon>
    </lineage>
</organism>
<evidence type="ECO:0000256" key="1">
    <source>
        <dbReference type="ARBA" id="ARBA00008791"/>
    </source>
</evidence>
<dbReference type="PRINTS" id="PR01438">
    <property type="entry name" value="UNVRSLSTRESS"/>
</dbReference>
<gene>
    <name evidence="4" type="ORF">DSM104635_00110</name>
</gene>
<feature type="domain" description="UspA" evidence="3">
    <location>
        <begin position="157"/>
        <end position="280"/>
    </location>
</feature>
<dbReference type="InterPro" id="IPR006016">
    <property type="entry name" value="UspA"/>
</dbReference>
<dbReference type="RefSeq" id="WP_158764310.1">
    <property type="nucleotide sequence ID" value="NZ_CP047045.1"/>
</dbReference>
<dbReference type="InterPro" id="IPR006015">
    <property type="entry name" value="Universal_stress_UspA"/>
</dbReference>
<dbReference type="PANTHER" id="PTHR46268:SF15">
    <property type="entry name" value="UNIVERSAL STRESS PROTEIN HP_0031"/>
    <property type="match status" value="1"/>
</dbReference>
<dbReference type="EMBL" id="CP047045">
    <property type="protein sequence ID" value="QGZ93301.1"/>
    <property type="molecule type" value="Genomic_DNA"/>
</dbReference>
<dbReference type="AlphaFoldDB" id="A0A6I6MHZ8"/>
<comment type="similarity">
    <text evidence="1">Belongs to the universal stress protein A family.</text>
</comment>
<reference evidence="5" key="1">
    <citation type="submission" date="2019-12" db="EMBL/GenBank/DDBJ databases">
        <title>Complete genome of Terracaulis silvestris 0127_4.</title>
        <authorList>
            <person name="Vieira S."/>
            <person name="Riedel T."/>
            <person name="Sproer C."/>
            <person name="Pascual J."/>
            <person name="Boedeker C."/>
            <person name="Overmann J."/>
        </authorList>
    </citation>
    <scope>NUCLEOTIDE SEQUENCE [LARGE SCALE GENOMIC DNA]</scope>
    <source>
        <strain evidence="5">0127_4</strain>
    </source>
</reference>
<evidence type="ECO:0000256" key="2">
    <source>
        <dbReference type="SAM" id="Coils"/>
    </source>
</evidence>
<dbReference type="Gene3D" id="3.40.50.12370">
    <property type="match status" value="1"/>
</dbReference>
<name>A0A6I6MHZ8_9CAUL</name>